<dbReference type="Proteomes" id="UP000011096">
    <property type="component" value="Unassembled WGS sequence"/>
</dbReference>
<gene>
    <name evidence="2" type="ORF">CGGC5_v009113</name>
</gene>
<dbReference type="EMBL" id="ANPB02000005">
    <property type="protein sequence ID" value="KAF4482397.1"/>
    <property type="molecule type" value="Genomic_DNA"/>
</dbReference>
<comment type="caution">
    <text evidence="2">The sequence shown here is derived from an EMBL/GenBank/DDBJ whole genome shotgun (WGS) entry which is preliminary data.</text>
</comment>
<evidence type="ECO:0000313" key="3">
    <source>
        <dbReference type="Proteomes" id="UP000011096"/>
    </source>
</evidence>
<feature type="compositionally biased region" description="Basic and acidic residues" evidence="1">
    <location>
        <begin position="50"/>
        <end position="65"/>
    </location>
</feature>
<reference evidence="2 3" key="1">
    <citation type="submission" date="2012-08" db="EMBL/GenBank/DDBJ databases">
        <authorList>
            <person name="Gan P.H.P."/>
            <person name="Ikeda K."/>
            <person name="Irieda H."/>
            <person name="Narusaka M."/>
            <person name="O'Connell R.J."/>
            <person name="Narusaka Y."/>
            <person name="Takano Y."/>
            <person name="Kubo Y."/>
            <person name="Shirasu K."/>
        </authorList>
    </citation>
    <scope>NUCLEOTIDE SEQUENCE [LARGE SCALE GENOMIC DNA]</scope>
    <source>
        <strain evidence="2 3">Nara gc5</strain>
    </source>
</reference>
<sequence length="82" mass="9139">MQGVPDCLSSGAWKTRNGWFSREKIWGKVKRSAAGLPLLMMASLDQSGARAKDAKVTSGRERAHTTPELCNRRGKRHTRTDK</sequence>
<evidence type="ECO:0000313" key="2">
    <source>
        <dbReference type="EMBL" id="KAF4482397.1"/>
    </source>
</evidence>
<reference evidence="2 3" key="2">
    <citation type="submission" date="2020-04" db="EMBL/GenBank/DDBJ databases">
        <title>Genome sequencing and assembly of multiple isolates from the Colletotrichum gloeosporioides species complex.</title>
        <authorList>
            <person name="Gan P."/>
            <person name="Shirasu K."/>
        </authorList>
    </citation>
    <scope>NUCLEOTIDE SEQUENCE [LARGE SCALE GENOMIC DNA]</scope>
    <source>
        <strain evidence="2 3">Nara gc5</strain>
    </source>
</reference>
<dbReference type="InParanoid" id="A0A7J6IYP9"/>
<protein>
    <submittedName>
        <fullName evidence="2">Uncharacterized protein</fullName>
    </submittedName>
</protein>
<accession>A0A7J6IYP9</accession>
<organism evidence="2 3">
    <name type="scientific">Colletotrichum fructicola (strain Nara gc5)</name>
    <name type="common">Anthracnose fungus</name>
    <name type="synonym">Colletotrichum gloeosporioides (strain Nara gc5)</name>
    <dbReference type="NCBI Taxonomy" id="1213859"/>
    <lineage>
        <taxon>Eukaryota</taxon>
        <taxon>Fungi</taxon>
        <taxon>Dikarya</taxon>
        <taxon>Ascomycota</taxon>
        <taxon>Pezizomycotina</taxon>
        <taxon>Sordariomycetes</taxon>
        <taxon>Hypocreomycetidae</taxon>
        <taxon>Glomerellales</taxon>
        <taxon>Glomerellaceae</taxon>
        <taxon>Colletotrichum</taxon>
        <taxon>Colletotrichum gloeosporioides species complex</taxon>
    </lineage>
</organism>
<dbReference type="AlphaFoldDB" id="A0A7J6IYP9"/>
<dbReference type="GeneID" id="43621483"/>
<feature type="region of interest" description="Disordered" evidence="1">
    <location>
        <begin position="50"/>
        <end position="82"/>
    </location>
</feature>
<proteinExistence type="predicted"/>
<feature type="compositionally biased region" description="Basic residues" evidence="1">
    <location>
        <begin position="72"/>
        <end position="82"/>
    </location>
</feature>
<keyword evidence="3" id="KW-1185">Reference proteome</keyword>
<dbReference type="RefSeq" id="XP_031883741.1">
    <property type="nucleotide sequence ID" value="XM_032037507.1"/>
</dbReference>
<name>A0A7J6IYP9_COLFN</name>
<evidence type="ECO:0000256" key="1">
    <source>
        <dbReference type="SAM" id="MobiDB-lite"/>
    </source>
</evidence>